<accession>A0A1J7JFA4</accession>
<name>A0A1J7JFA4_9PEZI</name>
<dbReference type="AlphaFoldDB" id="A0A1J7JFA4"/>
<evidence type="ECO:0000313" key="2">
    <source>
        <dbReference type="Proteomes" id="UP000182658"/>
    </source>
</evidence>
<reference evidence="1 2" key="1">
    <citation type="submission" date="2016-10" db="EMBL/GenBank/DDBJ databases">
        <title>Draft genome sequence of Coniochaeta ligniaria NRRL30616, a lignocellulolytic fungus for bioabatement of inhibitors in plant biomass hydrolysates.</title>
        <authorList>
            <consortium name="DOE Joint Genome Institute"/>
            <person name="Jimenez D.J."/>
            <person name="Hector R.E."/>
            <person name="Riley R."/>
            <person name="Sun H."/>
            <person name="Grigoriev I.V."/>
            <person name="Van Elsas J.D."/>
            <person name="Nichols N.N."/>
        </authorList>
    </citation>
    <scope>NUCLEOTIDE SEQUENCE [LARGE SCALE GENOMIC DNA]</scope>
    <source>
        <strain evidence="1 2">NRRL 30616</strain>
    </source>
</reference>
<organism evidence="1 2">
    <name type="scientific">Coniochaeta ligniaria NRRL 30616</name>
    <dbReference type="NCBI Taxonomy" id="1408157"/>
    <lineage>
        <taxon>Eukaryota</taxon>
        <taxon>Fungi</taxon>
        <taxon>Dikarya</taxon>
        <taxon>Ascomycota</taxon>
        <taxon>Pezizomycotina</taxon>
        <taxon>Sordariomycetes</taxon>
        <taxon>Sordariomycetidae</taxon>
        <taxon>Coniochaetales</taxon>
        <taxon>Coniochaetaceae</taxon>
        <taxon>Coniochaeta</taxon>
    </lineage>
</organism>
<dbReference type="EMBL" id="KV875100">
    <property type="protein sequence ID" value="OIW26282.1"/>
    <property type="molecule type" value="Genomic_DNA"/>
</dbReference>
<dbReference type="Proteomes" id="UP000182658">
    <property type="component" value="Unassembled WGS sequence"/>
</dbReference>
<dbReference type="InParanoid" id="A0A1J7JFA4"/>
<evidence type="ECO:0000313" key="1">
    <source>
        <dbReference type="EMBL" id="OIW26282.1"/>
    </source>
</evidence>
<sequence length="150" mass="16632">MRVARSTAFSYFFCFTKTEATVEAGLNHHMFYVHGLMFKCVDSVPDSSRSSASMPLDPIWSCRTKCCSYVASGMPHSATASPVLPPVLSSRTIVATPCPARPLWMVLDLGPASQKEEGSSHTPSLLRRFRCEIKLSRIELKERLPCLFSS</sequence>
<gene>
    <name evidence="1" type="ORF">CONLIGDRAFT_468141</name>
</gene>
<keyword evidence="2" id="KW-1185">Reference proteome</keyword>
<proteinExistence type="predicted"/>
<protein>
    <submittedName>
        <fullName evidence="1">Uncharacterized protein</fullName>
    </submittedName>
</protein>